<name>A0AA40JYX8_9PEZI</name>
<feature type="chain" id="PRO_5041282798" description="Secreted protein" evidence="1">
    <location>
        <begin position="24"/>
        <end position="79"/>
    </location>
</feature>
<keyword evidence="3" id="KW-1185">Reference proteome</keyword>
<protein>
    <recommendedName>
        <fullName evidence="4">Secreted protein</fullName>
    </recommendedName>
</protein>
<keyword evidence="1" id="KW-0732">Signal</keyword>
<gene>
    <name evidence="2" type="ORF">B0T18DRAFT_417786</name>
</gene>
<organism evidence="2 3">
    <name type="scientific">Schizothecium vesticola</name>
    <dbReference type="NCBI Taxonomy" id="314040"/>
    <lineage>
        <taxon>Eukaryota</taxon>
        <taxon>Fungi</taxon>
        <taxon>Dikarya</taxon>
        <taxon>Ascomycota</taxon>
        <taxon>Pezizomycotina</taxon>
        <taxon>Sordariomycetes</taxon>
        <taxon>Sordariomycetidae</taxon>
        <taxon>Sordariales</taxon>
        <taxon>Schizotheciaceae</taxon>
        <taxon>Schizothecium</taxon>
    </lineage>
</organism>
<evidence type="ECO:0000313" key="2">
    <source>
        <dbReference type="EMBL" id="KAK0740353.1"/>
    </source>
</evidence>
<sequence>MRPISGLFLAFLSLLSLFHPAQGSTFLYPPSLPNRNHHLSLTRPQTPIQAPGAAARFPMGPIRLLGARLPRRARGGVAG</sequence>
<dbReference type="EMBL" id="JAUKUD010000006">
    <property type="protein sequence ID" value="KAK0740353.1"/>
    <property type="molecule type" value="Genomic_DNA"/>
</dbReference>
<evidence type="ECO:0000313" key="3">
    <source>
        <dbReference type="Proteomes" id="UP001172155"/>
    </source>
</evidence>
<feature type="signal peptide" evidence="1">
    <location>
        <begin position="1"/>
        <end position="23"/>
    </location>
</feature>
<evidence type="ECO:0000256" key="1">
    <source>
        <dbReference type="SAM" id="SignalP"/>
    </source>
</evidence>
<reference evidence="2" key="1">
    <citation type="submission" date="2023-06" db="EMBL/GenBank/DDBJ databases">
        <title>Genome-scale phylogeny and comparative genomics of the fungal order Sordariales.</title>
        <authorList>
            <consortium name="Lawrence Berkeley National Laboratory"/>
            <person name="Hensen N."/>
            <person name="Bonometti L."/>
            <person name="Westerberg I."/>
            <person name="Brannstrom I.O."/>
            <person name="Guillou S."/>
            <person name="Cros-Aarteil S."/>
            <person name="Calhoun S."/>
            <person name="Haridas S."/>
            <person name="Kuo A."/>
            <person name="Mondo S."/>
            <person name="Pangilinan J."/>
            <person name="Riley R."/>
            <person name="LaButti K."/>
            <person name="Andreopoulos B."/>
            <person name="Lipzen A."/>
            <person name="Chen C."/>
            <person name="Yanf M."/>
            <person name="Daum C."/>
            <person name="Ng V."/>
            <person name="Clum A."/>
            <person name="Steindorff A."/>
            <person name="Ohm R."/>
            <person name="Martin F."/>
            <person name="Silar P."/>
            <person name="Natvig D."/>
            <person name="Lalanne C."/>
            <person name="Gautier V."/>
            <person name="Ament-velasquez S.L."/>
            <person name="Kruys A."/>
            <person name="Hutchinson M.I."/>
            <person name="Powell A.J."/>
            <person name="Barry K."/>
            <person name="Miller A.N."/>
            <person name="Grigoriev I.V."/>
            <person name="Debuchy R."/>
            <person name="Gladieux P."/>
            <person name="Thoren M.H."/>
            <person name="Johannesson H."/>
        </authorList>
    </citation>
    <scope>NUCLEOTIDE SEQUENCE</scope>
    <source>
        <strain evidence="2">SMH3187-1</strain>
    </source>
</reference>
<proteinExistence type="predicted"/>
<accession>A0AA40JYX8</accession>
<evidence type="ECO:0008006" key="4">
    <source>
        <dbReference type="Google" id="ProtNLM"/>
    </source>
</evidence>
<dbReference type="AlphaFoldDB" id="A0AA40JYX8"/>
<comment type="caution">
    <text evidence="2">The sequence shown here is derived from an EMBL/GenBank/DDBJ whole genome shotgun (WGS) entry which is preliminary data.</text>
</comment>
<dbReference type="Proteomes" id="UP001172155">
    <property type="component" value="Unassembled WGS sequence"/>
</dbReference>